<name>A0A0K9GZD7_9BACI</name>
<dbReference type="AlphaFoldDB" id="A0A0K9GZD7"/>
<dbReference type="InterPro" id="IPR042047">
    <property type="entry name" value="SleB_dom1"/>
</dbReference>
<organism evidence="2 3">
    <name type="scientific">Peribacillus loiseleuriae</name>
    <dbReference type="NCBI Taxonomy" id="1679170"/>
    <lineage>
        <taxon>Bacteria</taxon>
        <taxon>Bacillati</taxon>
        <taxon>Bacillota</taxon>
        <taxon>Bacilli</taxon>
        <taxon>Bacillales</taxon>
        <taxon>Bacillaceae</taxon>
        <taxon>Peribacillus</taxon>
    </lineage>
</organism>
<evidence type="ECO:0000313" key="3">
    <source>
        <dbReference type="Proteomes" id="UP000037146"/>
    </source>
</evidence>
<dbReference type="PATRIC" id="fig|1679170.3.peg.5133"/>
<keyword evidence="2" id="KW-0378">Hydrolase</keyword>
<feature type="domain" description="Cell wall hydrolase SleB" evidence="1">
    <location>
        <begin position="24"/>
        <end position="129"/>
    </location>
</feature>
<evidence type="ECO:0000259" key="1">
    <source>
        <dbReference type="Pfam" id="PF07486"/>
    </source>
</evidence>
<dbReference type="STRING" id="1679170.AC625_22780"/>
<keyword evidence="3" id="KW-1185">Reference proteome</keyword>
<dbReference type="EMBL" id="LFZW01000001">
    <property type="protein sequence ID" value="KMY52003.1"/>
    <property type="molecule type" value="Genomic_DNA"/>
</dbReference>
<dbReference type="Gene3D" id="1.10.10.2520">
    <property type="entry name" value="Cell wall hydrolase SleB, domain 1"/>
    <property type="match status" value="1"/>
</dbReference>
<dbReference type="Proteomes" id="UP000037146">
    <property type="component" value="Unassembled WGS sequence"/>
</dbReference>
<sequence length="143" mass="16293">MAVISHNEADVKLLARLMRAEAEGEGTQGMLLVGNVGVNRVRAECLDFKNISNMNKMVFQNPGGFEASQKGYFYQRARQSEIDLARKVIKGNRYHPARNSLWFFKPSGACPSQWYNQNNTGRFKSHCFFQPTQENCPSVYSTY</sequence>
<dbReference type="OrthoDB" id="1642705at2"/>
<evidence type="ECO:0000313" key="2">
    <source>
        <dbReference type="EMBL" id="KMY52003.1"/>
    </source>
</evidence>
<gene>
    <name evidence="2" type="ORF">AC625_22780</name>
</gene>
<proteinExistence type="predicted"/>
<reference evidence="3" key="1">
    <citation type="submission" date="2015-07" db="EMBL/GenBank/DDBJ databases">
        <title>Genome sequencing project for genomic taxonomy and phylogenomics of Bacillus-like bacteria.</title>
        <authorList>
            <person name="Liu B."/>
            <person name="Wang J."/>
            <person name="Zhu Y."/>
            <person name="Liu G."/>
            <person name="Chen Q."/>
            <person name="Chen Z."/>
            <person name="Lan J."/>
            <person name="Che J."/>
            <person name="Ge C."/>
            <person name="Shi H."/>
            <person name="Pan Z."/>
            <person name="Liu X."/>
        </authorList>
    </citation>
    <scope>NUCLEOTIDE SEQUENCE [LARGE SCALE GENOMIC DNA]</scope>
    <source>
        <strain evidence="3">FJAT-27997</strain>
    </source>
</reference>
<protein>
    <submittedName>
        <fullName evidence="2">Cell wall hydrolase</fullName>
    </submittedName>
</protein>
<dbReference type="InterPro" id="IPR011105">
    <property type="entry name" value="Cell_wall_hydrolase_SleB"/>
</dbReference>
<accession>A0A0K9GZD7</accession>
<dbReference type="Pfam" id="PF07486">
    <property type="entry name" value="Hydrolase_2"/>
    <property type="match status" value="1"/>
</dbReference>
<comment type="caution">
    <text evidence="2">The sequence shown here is derived from an EMBL/GenBank/DDBJ whole genome shotgun (WGS) entry which is preliminary data.</text>
</comment>
<dbReference type="RefSeq" id="WP_049683360.1">
    <property type="nucleotide sequence ID" value="NZ_LFZW01000001.1"/>
</dbReference>
<dbReference type="GO" id="GO:0016787">
    <property type="term" value="F:hydrolase activity"/>
    <property type="evidence" value="ECO:0007669"/>
    <property type="project" value="UniProtKB-KW"/>
</dbReference>